<dbReference type="EMBL" id="GBRH01240804">
    <property type="protein sequence ID" value="JAD57091.1"/>
    <property type="molecule type" value="Transcribed_RNA"/>
</dbReference>
<name>A0A0A9B182_ARUDO</name>
<sequence length="30" mass="3617">MRSQLKILLLMSSLRRRRGSQLMTWRKTGL</sequence>
<proteinExistence type="predicted"/>
<evidence type="ECO:0000313" key="1">
    <source>
        <dbReference type="EMBL" id="JAD57091.1"/>
    </source>
</evidence>
<reference evidence="1" key="2">
    <citation type="journal article" date="2015" name="Data Brief">
        <title>Shoot transcriptome of the giant reed, Arundo donax.</title>
        <authorList>
            <person name="Barrero R.A."/>
            <person name="Guerrero F.D."/>
            <person name="Moolhuijzen P."/>
            <person name="Goolsby J.A."/>
            <person name="Tidwell J."/>
            <person name="Bellgard S.E."/>
            <person name="Bellgard M.I."/>
        </authorList>
    </citation>
    <scope>NUCLEOTIDE SEQUENCE</scope>
    <source>
        <tissue evidence="1">Shoot tissue taken approximately 20 cm above the soil surface</tissue>
    </source>
</reference>
<organism evidence="1">
    <name type="scientific">Arundo donax</name>
    <name type="common">Giant reed</name>
    <name type="synonym">Donax arundinaceus</name>
    <dbReference type="NCBI Taxonomy" id="35708"/>
    <lineage>
        <taxon>Eukaryota</taxon>
        <taxon>Viridiplantae</taxon>
        <taxon>Streptophyta</taxon>
        <taxon>Embryophyta</taxon>
        <taxon>Tracheophyta</taxon>
        <taxon>Spermatophyta</taxon>
        <taxon>Magnoliopsida</taxon>
        <taxon>Liliopsida</taxon>
        <taxon>Poales</taxon>
        <taxon>Poaceae</taxon>
        <taxon>PACMAD clade</taxon>
        <taxon>Arundinoideae</taxon>
        <taxon>Arundineae</taxon>
        <taxon>Arundo</taxon>
    </lineage>
</organism>
<accession>A0A0A9B182</accession>
<reference evidence="1" key="1">
    <citation type="submission" date="2014-09" db="EMBL/GenBank/DDBJ databases">
        <authorList>
            <person name="Magalhaes I.L.F."/>
            <person name="Oliveira U."/>
            <person name="Santos F.R."/>
            <person name="Vidigal T.H.D.A."/>
            <person name="Brescovit A.D."/>
            <person name="Santos A.J."/>
        </authorList>
    </citation>
    <scope>NUCLEOTIDE SEQUENCE</scope>
    <source>
        <tissue evidence="1">Shoot tissue taken approximately 20 cm above the soil surface</tissue>
    </source>
</reference>
<dbReference type="AlphaFoldDB" id="A0A0A9B182"/>
<protein>
    <submittedName>
        <fullName evidence="1">Uncharacterized protein</fullName>
    </submittedName>
</protein>